<evidence type="ECO:0000313" key="1">
    <source>
        <dbReference type="EMBL" id="GEN35076.1"/>
    </source>
</evidence>
<dbReference type="OrthoDB" id="9820322at2"/>
<gene>
    <name evidence="1" type="ORF">ADA01nite_25360</name>
</gene>
<reference evidence="1 2" key="1">
    <citation type="submission" date="2019-07" db="EMBL/GenBank/DDBJ databases">
        <title>Whole genome shotgun sequence of Aneurinibacillus danicus NBRC 102444.</title>
        <authorList>
            <person name="Hosoyama A."/>
            <person name="Uohara A."/>
            <person name="Ohji S."/>
            <person name="Ichikawa N."/>
        </authorList>
    </citation>
    <scope>NUCLEOTIDE SEQUENCE [LARGE SCALE GENOMIC DNA]</scope>
    <source>
        <strain evidence="1 2">NBRC 102444</strain>
    </source>
</reference>
<protein>
    <submittedName>
        <fullName evidence="1">Uncharacterized protein</fullName>
    </submittedName>
</protein>
<comment type="caution">
    <text evidence="1">The sequence shown here is derived from an EMBL/GenBank/DDBJ whole genome shotgun (WGS) entry which is preliminary data.</text>
</comment>
<proteinExistence type="predicted"/>
<accession>A0A511V807</accession>
<dbReference type="EMBL" id="BJXX01000116">
    <property type="protein sequence ID" value="GEN35076.1"/>
    <property type="molecule type" value="Genomic_DNA"/>
</dbReference>
<dbReference type="AlphaFoldDB" id="A0A511V807"/>
<dbReference type="Proteomes" id="UP000321157">
    <property type="component" value="Unassembled WGS sequence"/>
</dbReference>
<evidence type="ECO:0000313" key="2">
    <source>
        <dbReference type="Proteomes" id="UP000321157"/>
    </source>
</evidence>
<dbReference type="RefSeq" id="WP_146810370.1">
    <property type="nucleotide sequence ID" value="NZ_BJXX01000116.1"/>
</dbReference>
<sequence>MICTFDPRLLFWSTEEYEQAQYRQQLMESCFLHMDWLQEMACSELVLDREAERLYSRFPWNRPLYPELSTFTHLFFEFITKFPRIQLSSRHSVDDITIQPDLCGEGFEEDREPFMTALLSLIKNEDSFKYLLTYEHDNFRDRRFLDVITPKHSYELSILADEDDWCVSFLEFGERDTPEHFRKLIRGYYLKYYQQHPRYSEHVWEYVITEEFTKTLEKCRHQEAVFQDVIDSLTVKIYNIQSASKIDEKKFGRLYVGGRRGDRIEYEEKEETIYFLRYLSSSEHDDYKIR</sequence>
<name>A0A511V807_9BACL</name>
<organism evidence="1 2">
    <name type="scientific">Aneurinibacillus danicus</name>
    <dbReference type="NCBI Taxonomy" id="267746"/>
    <lineage>
        <taxon>Bacteria</taxon>
        <taxon>Bacillati</taxon>
        <taxon>Bacillota</taxon>
        <taxon>Bacilli</taxon>
        <taxon>Bacillales</taxon>
        <taxon>Paenibacillaceae</taxon>
        <taxon>Aneurinibacillus group</taxon>
        <taxon>Aneurinibacillus</taxon>
    </lineage>
</organism>
<keyword evidence="2" id="KW-1185">Reference proteome</keyword>